<dbReference type="AlphaFoldDB" id="A0A8S2D1X8"/>
<dbReference type="InterPro" id="IPR007593">
    <property type="entry name" value="CD225/Dispanin_fam"/>
</dbReference>
<comment type="caution">
    <text evidence="7">The sequence shown here is derived from an EMBL/GenBank/DDBJ whole genome shotgun (WGS) entry which is preliminary data.</text>
</comment>
<dbReference type="Proteomes" id="UP000682733">
    <property type="component" value="Unassembled WGS sequence"/>
</dbReference>
<evidence type="ECO:0000313" key="8">
    <source>
        <dbReference type="EMBL" id="CAF3642505.1"/>
    </source>
</evidence>
<keyword evidence="5 6" id="KW-0472">Membrane</keyword>
<evidence type="ECO:0000256" key="5">
    <source>
        <dbReference type="ARBA" id="ARBA00023136"/>
    </source>
</evidence>
<evidence type="ECO:0000256" key="4">
    <source>
        <dbReference type="ARBA" id="ARBA00022989"/>
    </source>
</evidence>
<evidence type="ECO:0000256" key="6">
    <source>
        <dbReference type="SAM" id="Phobius"/>
    </source>
</evidence>
<dbReference type="GO" id="GO:0003676">
    <property type="term" value="F:nucleic acid binding"/>
    <property type="evidence" value="ECO:0007669"/>
    <property type="project" value="InterPro"/>
</dbReference>
<comment type="similarity">
    <text evidence="2">Belongs to the CD225/Dispanin family.</text>
</comment>
<evidence type="ECO:0000256" key="3">
    <source>
        <dbReference type="ARBA" id="ARBA00022692"/>
    </source>
</evidence>
<organism evidence="7 9">
    <name type="scientific">Didymodactylos carnosus</name>
    <dbReference type="NCBI Taxonomy" id="1234261"/>
    <lineage>
        <taxon>Eukaryota</taxon>
        <taxon>Metazoa</taxon>
        <taxon>Spiralia</taxon>
        <taxon>Gnathifera</taxon>
        <taxon>Rotifera</taxon>
        <taxon>Eurotatoria</taxon>
        <taxon>Bdelloidea</taxon>
        <taxon>Philodinida</taxon>
        <taxon>Philodinidae</taxon>
        <taxon>Didymodactylos</taxon>
    </lineage>
</organism>
<comment type="subcellular location">
    <subcellularLocation>
        <location evidence="1">Membrane</location>
    </subcellularLocation>
</comment>
<dbReference type="InterPro" id="IPR036397">
    <property type="entry name" value="RNaseH_sf"/>
</dbReference>
<evidence type="ECO:0008006" key="10">
    <source>
        <dbReference type="Google" id="ProtNLM"/>
    </source>
</evidence>
<evidence type="ECO:0000256" key="2">
    <source>
        <dbReference type="ARBA" id="ARBA00006843"/>
    </source>
</evidence>
<proteinExistence type="inferred from homology"/>
<keyword evidence="4 6" id="KW-1133">Transmembrane helix</keyword>
<dbReference type="Proteomes" id="UP000677228">
    <property type="component" value="Unassembled WGS sequence"/>
</dbReference>
<dbReference type="PANTHER" id="PTHR46068:SF1">
    <property type="entry name" value="TRANSPOSASE IS30-LIKE HTH DOMAIN-CONTAINING PROTEIN"/>
    <property type="match status" value="1"/>
</dbReference>
<evidence type="ECO:0000313" key="7">
    <source>
        <dbReference type="EMBL" id="CAF0857540.1"/>
    </source>
</evidence>
<keyword evidence="3 6" id="KW-0812">Transmembrane</keyword>
<protein>
    <recommendedName>
        <fullName evidence="10">Transposase</fullName>
    </recommendedName>
</protein>
<feature type="transmembrane region" description="Helical" evidence="6">
    <location>
        <begin position="164"/>
        <end position="189"/>
    </location>
</feature>
<evidence type="ECO:0000313" key="9">
    <source>
        <dbReference type="Proteomes" id="UP000677228"/>
    </source>
</evidence>
<dbReference type="EMBL" id="CAJNOK010002383">
    <property type="protein sequence ID" value="CAF0857540.1"/>
    <property type="molecule type" value="Genomic_DNA"/>
</dbReference>
<dbReference type="EMBL" id="CAJOBA010002383">
    <property type="protein sequence ID" value="CAF3642505.1"/>
    <property type="molecule type" value="Genomic_DNA"/>
</dbReference>
<dbReference type="Pfam" id="PF04505">
    <property type="entry name" value="CD225"/>
    <property type="match status" value="1"/>
</dbReference>
<sequence length="529" mass="61160">MTCGSEMPSVNKILTGTGWSPVKCGDWRPGDWPFFTNFDRQVNRPVDDSQPDRERAPDPIASLMWIVKMPAEHSFVESEKEKQRKRFRQTPTKNLLYKKRKLRQTFEPKQLTAADIKDHFTWALLSTILCFFIIGPCAALYYSRCIKKMIKNGEYINAYQISQTVSSLLMVSNIIGAMIGILAVLYLLIEHFDLRKRVYSALGRMKKTDVVKHFQAEGMPRQTIYDIIKRYERGLPCEDKPRKGRPAKMKPKQLEKLKDNAENRVGISQRKLAKKFKVSRMCINRSLKKIGLKYYKRQRAPKYTQKQLEQIPGKCRKLRREFTDEETFIIVDDEKYFTFSGEETPGNAGFYSSDKENTPNEVRFKCKQKFEPKVLVWLALSSKGMSTPFIGATKGPAVTADVYIGKCLPKVLKLIEKHHLGDKYIFWPDLASSHYAKKTLEWLNERKVPFVPKAANPPNVPKARPIEDFWSILADKVYNGGWAATNRDDLVKRIKSQLKKIDLNDVQTMLEGIRTKLRKIEDKGPFSIL</sequence>
<evidence type="ECO:0000256" key="1">
    <source>
        <dbReference type="ARBA" id="ARBA00004370"/>
    </source>
</evidence>
<dbReference type="Gene3D" id="3.30.420.10">
    <property type="entry name" value="Ribonuclease H-like superfamily/Ribonuclease H"/>
    <property type="match status" value="1"/>
</dbReference>
<dbReference type="GO" id="GO:0016020">
    <property type="term" value="C:membrane"/>
    <property type="evidence" value="ECO:0007669"/>
    <property type="project" value="UniProtKB-SubCell"/>
</dbReference>
<reference evidence="7" key="1">
    <citation type="submission" date="2021-02" db="EMBL/GenBank/DDBJ databases">
        <authorList>
            <person name="Nowell W R."/>
        </authorList>
    </citation>
    <scope>NUCLEOTIDE SEQUENCE</scope>
</reference>
<dbReference type="PANTHER" id="PTHR46068">
    <property type="entry name" value="PROTEIN CBG27172"/>
    <property type="match status" value="1"/>
</dbReference>
<feature type="transmembrane region" description="Helical" evidence="6">
    <location>
        <begin position="120"/>
        <end position="143"/>
    </location>
</feature>
<accession>A0A8S2D1X8</accession>
<gene>
    <name evidence="7" type="ORF">OVA965_LOCUS7465</name>
    <name evidence="8" type="ORF">TMI583_LOCUS7460</name>
</gene>
<name>A0A8S2D1X8_9BILA</name>